<comment type="caution">
    <text evidence="2">Lacks conserved residue(s) required for the propagation of feature annotation.</text>
</comment>
<dbReference type="OMA" id="MPAMLTI"/>
<evidence type="ECO:0000256" key="3">
    <source>
        <dbReference type="SAM" id="MobiDB-lite"/>
    </source>
</evidence>
<feature type="region of interest" description="Disordered" evidence="3">
    <location>
        <begin position="274"/>
        <end position="326"/>
    </location>
</feature>
<accession>A0A4U6SZM3</accession>
<proteinExistence type="predicted"/>
<evidence type="ECO:0000256" key="1">
    <source>
        <dbReference type="ARBA" id="ARBA00023242"/>
    </source>
</evidence>
<evidence type="ECO:0000313" key="5">
    <source>
        <dbReference type="EMBL" id="TKV93618.1"/>
    </source>
</evidence>
<dbReference type="EMBL" id="CM016560">
    <property type="protein sequence ID" value="TKV93618.1"/>
    <property type="molecule type" value="Genomic_DNA"/>
</dbReference>
<dbReference type="PANTHER" id="PTHR34680:SF3">
    <property type="entry name" value="EXPRESSED PROTEIN"/>
    <property type="match status" value="1"/>
</dbReference>
<dbReference type="Proteomes" id="UP000298652">
    <property type="component" value="Chromosome 9"/>
</dbReference>
<feature type="domain" description="WRC" evidence="4">
    <location>
        <begin position="139"/>
        <end position="183"/>
    </location>
</feature>
<keyword evidence="6" id="KW-1185">Reference proteome</keyword>
<name>A0A4U6SZM3_SETVI</name>
<dbReference type="Gramene" id="TKV93618">
    <property type="protein sequence ID" value="TKV93618"/>
    <property type="gene ID" value="SEVIR_9G237700v2"/>
</dbReference>
<reference evidence="5" key="1">
    <citation type="submission" date="2019-03" db="EMBL/GenBank/DDBJ databases">
        <title>WGS assembly of Setaria viridis.</title>
        <authorList>
            <person name="Huang P."/>
            <person name="Jenkins J."/>
            <person name="Grimwood J."/>
            <person name="Barry K."/>
            <person name="Healey A."/>
            <person name="Mamidi S."/>
            <person name="Sreedasyam A."/>
            <person name="Shu S."/>
            <person name="Feldman M."/>
            <person name="Wu J."/>
            <person name="Yu Y."/>
            <person name="Chen C."/>
            <person name="Johnson J."/>
            <person name="Rokhsar D."/>
            <person name="Baxter I."/>
            <person name="Schmutz J."/>
            <person name="Brutnell T."/>
            <person name="Kellogg E."/>
        </authorList>
    </citation>
    <scope>NUCLEOTIDE SEQUENCE [LARGE SCALE GENOMIC DNA]</scope>
</reference>
<keyword evidence="1" id="KW-0539">Nucleus</keyword>
<dbReference type="PANTHER" id="PTHR34680">
    <property type="entry name" value="EXPRESSED PROTEIN"/>
    <property type="match status" value="1"/>
</dbReference>
<feature type="compositionally biased region" description="Acidic residues" evidence="3">
    <location>
        <begin position="315"/>
        <end position="326"/>
    </location>
</feature>
<dbReference type="Pfam" id="PF08879">
    <property type="entry name" value="WRC"/>
    <property type="match status" value="1"/>
</dbReference>
<evidence type="ECO:0000256" key="2">
    <source>
        <dbReference type="PROSITE-ProRule" id="PRU01002"/>
    </source>
</evidence>
<evidence type="ECO:0000259" key="4">
    <source>
        <dbReference type="PROSITE" id="PS51667"/>
    </source>
</evidence>
<organism evidence="5 6">
    <name type="scientific">Setaria viridis</name>
    <name type="common">Green bristlegrass</name>
    <name type="synonym">Setaria italica subsp. viridis</name>
    <dbReference type="NCBI Taxonomy" id="4556"/>
    <lineage>
        <taxon>Eukaryota</taxon>
        <taxon>Viridiplantae</taxon>
        <taxon>Streptophyta</taxon>
        <taxon>Embryophyta</taxon>
        <taxon>Tracheophyta</taxon>
        <taxon>Spermatophyta</taxon>
        <taxon>Magnoliopsida</taxon>
        <taxon>Liliopsida</taxon>
        <taxon>Poales</taxon>
        <taxon>Poaceae</taxon>
        <taxon>PACMAD clade</taxon>
        <taxon>Panicoideae</taxon>
        <taxon>Panicodae</taxon>
        <taxon>Paniceae</taxon>
        <taxon>Cenchrinae</taxon>
        <taxon>Setaria</taxon>
    </lineage>
</organism>
<protein>
    <recommendedName>
        <fullName evidence="4">WRC domain-containing protein</fullName>
    </recommendedName>
</protein>
<sequence>MRIRRSTSRILGSVYFVLVAPSPEFPPPPPYLASCSTSLGSHGAGGISRSTTASGELCELNRSPWDLLLSDPQVVDDLLDSYCVDLKYKTSWFLSTSMPAMLTIVKQKITKKIAKEVKESMEGEAKKAKLKNEEGKEGAPHDFMCKKNDGRGWYCKQQVSCPNTLYKCHFKKKRSYLNPQFALATEEEKVVVMTLAAPSKPYNSSKTRKKKPANNFNATEEFYYYAGFGLLRGKRHCRSTNTHGSAPLAPEQEEVELELPKDASSLQAWGLAPGTQTPIMESGDGANYGVGAHDDVPSCNDNNEIAGIDKGSSDEYYDQDESFEPN</sequence>
<dbReference type="InterPro" id="IPR014977">
    <property type="entry name" value="WRC_dom"/>
</dbReference>
<gene>
    <name evidence="5" type="ORF">SEVIR_9G237700v2</name>
</gene>
<dbReference type="AlphaFoldDB" id="A0A4U6SZM3"/>
<dbReference type="PROSITE" id="PS51667">
    <property type="entry name" value="WRC"/>
    <property type="match status" value="1"/>
</dbReference>
<evidence type="ECO:0000313" key="6">
    <source>
        <dbReference type="Proteomes" id="UP000298652"/>
    </source>
</evidence>